<reference evidence="9 10" key="1">
    <citation type="submission" date="2024-08" db="EMBL/GenBank/DDBJ databases">
        <title>Whole-genome sequencing of halo(alkali)philic microorganisms from hypersaline lakes.</title>
        <authorList>
            <person name="Sorokin D.Y."/>
            <person name="Merkel A.Y."/>
            <person name="Messina E."/>
            <person name="Yakimov M."/>
        </authorList>
    </citation>
    <scope>NUCLEOTIDE SEQUENCE [LARGE SCALE GENOMIC DNA]</scope>
    <source>
        <strain evidence="9 10">AB-hyl4</strain>
    </source>
</reference>
<evidence type="ECO:0000259" key="7">
    <source>
        <dbReference type="PROSITE" id="PS51898"/>
    </source>
</evidence>
<dbReference type="InterPro" id="IPR050090">
    <property type="entry name" value="Tyrosine_recombinase_XerCD"/>
</dbReference>
<dbReference type="PANTHER" id="PTHR30349:SF64">
    <property type="entry name" value="PROPHAGE INTEGRASE INTD-RELATED"/>
    <property type="match status" value="1"/>
</dbReference>
<dbReference type="InterPro" id="IPR004107">
    <property type="entry name" value="Integrase_SAM-like_N"/>
</dbReference>
<dbReference type="RefSeq" id="WP_425346348.1">
    <property type="nucleotide sequence ID" value="NZ_JBGUBD010000008.1"/>
</dbReference>
<comment type="similarity">
    <text evidence="1">Belongs to the 'phage' integrase family.</text>
</comment>
<gene>
    <name evidence="9" type="ORF">ACERK3_14160</name>
</gene>
<dbReference type="Gene3D" id="1.10.443.10">
    <property type="entry name" value="Intergrase catalytic core"/>
    <property type="match status" value="1"/>
</dbReference>
<keyword evidence="3 5" id="KW-0238">DNA-binding</keyword>
<evidence type="ECO:0000256" key="3">
    <source>
        <dbReference type="ARBA" id="ARBA00023125"/>
    </source>
</evidence>
<dbReference type="PROSITE" id="PS51900">
    <property type="entry name" value="CB"/>
    <property type="match status" value="1"/>
</dbReference>
<dbReference type="InterPro" id="IPR044068">
    <property type="entry name" value="CB"/>
</dbReference>
<dbReference type="InterPro" id="IPR010998">
    <property type="entry name" value="Integrase_recombinase_N"/>
</dbReference>
<evidence type="ECO:0000259" key="8">
    <source>
        <dbReference type="PROSITE" id="PS51900"/>
    </source>
</evidence>
<name>A0ABV4U9E9_9BACT</name>
<evidence type="ECO:0000313" key="9">
    <source>
        <dbReference type="EMBL" id="MFA9479429.1"/>
    </source>
</evidence>
<dbReference type="InterPro" id="IPR011010">
    <property type="entry name" value="DNA_brk_join_enz"/>
</dbReference>
<proteinExistence type="inferred from homology"/>
<evidence type="ECO:0000256" key="5">
    <source>
        <dbReference type="PROSITE-ProRule" id="PRU01248"/>
    </source>
</evidence>
<dbReference type="SUPFAM" id="SSF56349">
    <property type="entry name" value="DNA breaking-rejoining enzymes"/>
    <property type="match status" value="1"/>
</dbReference>
<comment type="caution">
    <text evidence="9">The sequence shown here is derived from an EMBL/GenBank/DDBJ whole genome shotgun (WGS) entry which is preliminary data.</text>
</comment>
<feature type="region of interest" description="Disordered" evidence="6">
    <location>
        <begin position="1"/>
        <end position="35"/>
    </location>
</feature>
<evidence type="ECO:0000256" key="6">
    <source>
        <dbReference type="SAM" id="MobiDB-lite"/>
    </source>
</evidence>
<evidence type="ECO:0000256" key="2">
    <source>
        <dbReference type="ARBA" id="ARBA00022908"/>
    </source>
</evidence>
<dbReference type="EMBL" id="JBGUBD010000008">
    <property type="protein sequence ID" value="MFA9479429.1"/>
    <property type="molecule type" value="Genomic_DNA"/>
</dbReference>
<evidence type="ECO:0000313" key="10">
    <source>
        <dbReference type="Proteomes" id="UP001575105"/>
    </source>
</evidence>
<dbReference type="InterPro" id="IPR002104">
    <property type="entry name" value="Integrase_catalytic"/>
</dbReference>
<accession>A0ABV4U9E9</accession>
<keyword evidence="10" id="KW-1185">Reference proteome</keyword>
<feature type="compositionally biased region" description="Basic and acidic residues" evidence="6">
    <location>
        <begin position="1"/>
        <end position="11"/>
    </location>
</feature>
<dbReference type="PROSITE" id="PS51898">
    <property type="entry name" value="TYR_RECOMBINASE"/>
    <property type="match status" value="1"/>
</dbReference>
<dbReference type="PANTHER" id="PTHR30349">
    <property type="entry name" value="PHAGE INTEGRASE-RELATED"/>
    <property type="match status" value="1"/>
</dbReference>
<dbReference type="InterPro" id="IPR013762">
    <property type="entry name" value="Integrase-like_cat_sf"/>
</dbReference>
<sequence>MTDARPKECNKRSVLLHSPNEASDQVPHGQDEHAVVPPQADTDEQLLSLWLHGRAEGTQAVYRAEAERMLRYIGKSLHRITLGDLQAFADHLVQKGLADTTRHRILAITKSLIAFSHRLGYLPFDVARPLNLPPVRNRLSERIIDEAQVQRMIALEAHPRNRALLLLLYAAGVRVSESASLTWRDCHQRDGGGQISVLGKGGKVRSIRLPGQVWQALQGLDNDADLNAPVFTSRNSGQLSRSQILRIVRRAANRACINKPVSPHWLRHAHASHSLDRSAPIHLVQRTLGHASVATTGRYLHARPSESSSDYLTL</sequence>
<evidence type="ECO:0000256" key="4">
    <source>
        <dbReference type="ARBA" id="ARBA00023172"/>
    </source>
</evidence>
<feature type="domain" description="Core-binding (CB)" evidence="8">
    <location>
        <begin position="41"/>
        <end position="117"/>
    </location>
</feature>
<dbReference type="Proteomes" id="UP001575105">
    <property type="component" value="Unassembled WGS sequence"/>
</dbReference>
<keyword evidence="4" id="KW-0233">DNA recombination</keyword>
<dbReference type="Pfam" id="PF00589">
    <property type="entry name" value="Phage_integrase"/>
    <property type="match status" value="1"/>
</dbReference>
<protein>
    <submittedName>
        <fullName evidence="9">Tyrosine-type recombinase/integrase</fullName>
    </submittedName>
</protein>
<feature type="domain" description="Tyr recombinase" evidence="7">
    <location>
        <begin position="138"/>
        <end position="312"/>
    </location>
</feature>
<keyword evidence="2" id="KW-0229">DNA integration</keyword>
<dbReference type="Gene3D" id="1.10.150.130">
    <property type="match status" value="1"/>
</dbReference>
<evidence type="ECO:0000256" key="1">
    <source>
        <dbReference type="ARBA" id="ARBA00008857"/>
    </source>
</evidence>
<dbReference type="Pfam" id="PF02899">
    <property type="entry name" value="Phage_int_SAM_1"/>
    <property type="match status" value="1"/>
</dbReference>
<organism evidence="9 10">
    <name type="scientific">Natronomicrosphaera hydrolytica</name>
    <dbReference type="NCBI Taxonomy" id="3242702"/>
    <lineage>
        <taxon>Bacteria</taxon>
        <taxon>Pseudomonadati</taxon>
        <taxon>Planctomycetota</taxon>
        <taxon>Phycisphaerae</taxon>
        <taxon>Phycisphaerales</taxon>
        <taxon>Phycisphaeraceae</taxon>
        <taxon>Natronomicrosphaera</taxon>
    </lineage>
</organism>